<dbReference type="Gene3D" id="3.30.710.10">
    <property type="entry name" value="Potassium Channel Kv1.1, Chain A"/>
    <property type="match status" value="1"/>
</dbReference>
<feature type="domain" description="BTB" evidence="2">
    <location>
        <begin position="76"/>
        <end position="149"/>
    </location>
</feature>
<evidence type="ECO:0000313" key="4">
    <source>
        <dbReference type="Proteomes" id="UP000308652"/>
    </source>
</evidence>
<dbReference type="PROSITE" id="PS50097">
    <property type="entry name" value="BTB"/>
    <property type="match status" value="1"/>
</dbReference>
<feature type="region of interest" description="Disordered" evidence="1">
    <location>
        <begin position="1"/>
        <end position="68"/>
    </location>
</feature>
<sequence length="410" mass="46588">MPASVPTSLTRPTTRGMKRKSEDKPQKESQVNNLTESSPAKRRKSSSSLSNEKGKEDTPEPEPEYHQDPDYFFEDGDIILKTENTVFCVHQRKLAELGGMFEQMFAMPQPANAARLMGLPYCDLVGLVSPRDVHILLSYAYDHLTLTKENKNGTDVFRSLHWEGATALLSVSHKYNLANLRLLCLEALELLFPKSADACSSRPIITGITSKTERALFRRRFPFQAIKLFYECDVPALLPSAYYHAAQLSIEDIVNGIPLLDGSKEVVPQNEVVKIMKGRESLKTARRTILYRWLSDKVGHGQGSRGCAKCPRLAIKGADTCYMFLMRMFFDFHRAGFFDSKSNALEVLSDDAMQSLSDYLCEPCWTNVQLKIKEGLWGVWEQLPLYFGWTGWSEIDIEQKRIDDGWNDDY</sequence>
<evidence type="ECO:0000259" key="2">
    <source>
        <dbReference type="PROSITE" id="PS50097"/>
    </source>
</evidence>
<dbReference type="Proteomes" id="UP000308652">
    <property type="component" value="Unassembled WGS sequence"/>
</dbReference>
<evidence type="ECO:0000256" key="1">
    <source>
        <dbReference type="SAM" id="MobiDB-lite"/>
    </source>
</evidence>
<feature type="compositionally biased region" description="Basic and acidic residues" evidence="1">
    <location>
        <begin position="52"/>
        <end position="68"/>
    </location>
</feature>
<accession>A0A5C3MHU9</accession>
<name>A0A5C3MHU9_9AGAR</name>
<evidence type="ECO:0000313" key="3">
    <source>
        <dbReference type="EMBL" id="TFK44497.1"/>
    </source>
</evidence>
<dbReference type="AlphaFoldDB" id="A0A5C3MHU9"/>
<keyword evidence="4" id="KW-1185">Reference proteome</keyword>
<feature type="compositionally biased region" description="Polar residues" evidence="1">
    <location>
        <begin position="1"/>
        <end position="13"/>
    </location>
</feature>
<reference evidence="3 4" key="1">
    <citation type="journal article" date="2019" name="Nat. Ecol. Evol.">
        <title>Megaphylogeny resolves global patterns of mushroom evolution.</title>
        <authorList>
            <person name="Varga T."/>
            <person name="Krizsan K."/>
            <person name="Foldi C."/>
            <person name="Dima B."/>
            <person name="Sanchez-Garcia M."/>
            <person name="Sanchez-Ramirez S."/>
            <person name="Szollosi G.J."/>
            <person name="Szarkandi J.G."/>
            <person name="Papp V."/>
            <person name="Albert L."/>
            <person name="Andreopoulos W."/>
            <person name="Angelini C."/>
            <person name="Antonin V."/>
            <person name="Barry K.W."/>
            <person name="Bougher N.L."/>
            <person name="Buchanan P."/>
            <person name="Buyck B."/>
            <person name="Bense V."/>
            <person name="Catcheside P."/>
            <person name="Chovatia M."/>
            <person name="Cooper J."/>
            <person name="Damon W."/>
            <person name="Desjardin D."/>
            <person name="Finy P."/>
            <person name="Geml J."/>
            <person name="Haridas S."/>
            <person name="Hughes K."/>
            <person name="Justo A."/>
            <person name="Karasinski D."/>
            <person name="Kautmanova I."/>
            <person name="Kiss B."/>
            <person name="Kocsube S."/>
            <person name="Kotiranta H."/>
            <person name="LaButti K.M."/>
            <person name="Lechner B.E."/>
            <person name="Liimatainen K."/>
            <person name="Lipzen A."/>
            <person name="Lukacs Z."/>
            <person name="Mihaltcheva S."/>
            <person name="Morgado L.N."/>
            <person name="Niskanen T."/>
            <person name="Noordeloos M.E."/>
            <person name="Ohm R.A."/>
            <person name="Ortiz-Santana B."/>
            <person name="Ovrebo C."/>
            <person name="Racz N."/>
            <person name="Riley R."/>
            <person name="Savchenko A."/>
            <person name="Shiryaev A."/>
            <person name="Soop K."/>
            <person name="Spirin V."/>
            <person name="Szebenyi C."/>
            <person name="Tomsovsky M."/>
            <person name="Tulloss R.E."/>
            <person name="Uehling J."/>
            <person name="Grigoriev I.V."/>
            <person name="Vagvolgyi C."/>
            <person name="Papp T."/>
            <person name="Martin F.M."/>
            <person name="Miettinen O."/>
            <person name="Hibbett D.S."/>
            <person name="Nagy L.G."/>
        </authorList>
    </citation>
    <scope>NUCLEOTIDE SEQUENCE [LARGE SCALE GENOMIC DNA]</scope>
    <source>
        <strain evidence="3 4">CBS 166.37</strain>
    </source>
</reference>
<dbReference type="InterPro" id="IPR000210">
    <property type="entry name" value="BTB/POZ_dom"/>
</dbReference>
<dbReference type="EMBL" id="ML213590">
    <property type="protein sequence ID" value="TFK44497.1"/>
    <property type="molecule type" value="Genomic_DNA"/>
</dbReference>
<protein>
    <recommendedName>
        <fullName evidence="2">BTB domain-containing protein</fullName>
    </recommendedName>
</protein>
<gene>
    <name evidence="3" type="ORF">BDQ12DRAFT_708429</name>
</gene>
<dbReference type="SUPFAM" id="SSF54695">
    <property type="entry name" value="POZ domain"/>
    <property type="match status" value="1"/>
</dbReference>
<dbReference type="InterPro" id="IPR011333">
    <property type="entry name" value="SKP1/BTB/POZ_sf"/>
</dbReference>
<dbReference type="OrthoDB" id="3036049at2759"/>
<proteinExistence type="predicted"/>
<organism evidence="3 4">
    <name type="scientific">Crucibulum laeve</name>
    <dbReference type="NCBI Taxonomy" id="68775"/>
    <lineage>
        <taxon>Eukaryota</taxon>
        <taxon>Fungi</taxon>
        <taxon>Dikarya</taxon>
        <taxon>Basidiomycota</taxon>
        <taxon>Agaricomycotina</taxon>
        <taxon>Agaricomycetes</taxon>
        <taxon>Agaricomycetidae</taxon>
        <taxon>Agaricales</taxon>
        <taxon>Agaricineae</taxon>
        <taxon>Nidulariaceae</taxon>
        <taxon>Crucibulum</taxon>
    </lineage>
</organism>